<feature type="signal peptide" evidence="2">
    <location>
        <begin position="1"/>
        <end position="23"/>
    </location>
</feature>
<gene>
    <name evidence="3" type="ORF">PRK78_001526</name>
</gene>
<reference evidence="3" key="1">
    <citation type="submission" date="2023-03" db="EMBL/GenBank/DDBJ databases">
        <title>Emydomyces testavorans Genome Sequence.</title>
        <authorList>
            <person name="Hoyer L."/>
        </authorList>
    </citation>
    <scope>NUCLEOTIDE SEQUENCE</scope>
    <source>
        <strain evidence="3">16-2883</strain>
    </source>
</reference>
<dbReference type="AlphaFoldDB" id="A0AAF0DEA0"/>
<evidence type="ECO:0000256" key="2">
    <source>
        <dbReference type="SAM" id="SignalP"/>
    </source>
</evidence>
<evidence type="ECO:0000313" key="3">
    <source>
        <dbReference type="EMBL" id="WEW56091.1"/>
    </source>
</evidence>
<accession>A0AAF0DEA0</accession>
<feature type="compositionally biased region" description="Pro residues" evidence="1">
    <location>
        <begin position="32"/>
        <end position="42"/>
    </location>
</feature>
<evidence type="ECO:0000313" key="4">
    <source>
        <dbReference type="Proteomes" id="UP001219355"/>
    </source>
</evidence>
<feature type="chain" id="PRO_5042045117" evidence="2">
    <location>
        <begin position="24"/>
        <end position="255"/>
    </location>
</feature>
<proteinExistence type="predicted"/>
<feature type="region of interest" description="Disordered" evidence="1">
    <location>
        <begin position="29"/>
        <end position="53"/>
    </location>
</feature>
<keyword evidence="4" id="KW-1185">Reference proteome</keyword>
<keyword evidence="2" id="KW-0732">Signal</keyword>
<organism evidence="3 4">
    <name type="scientific">Emydomyces testavorans</name>
    <dbReference type="NCBI Taxonomy" id="2070801"/>
    <lineage>
        <taxon>Eukaryota</taxon>
        <taxon>Fungi</taxon>
        <taxon>Dikarya</taxon>
        <taxon>Ascomycota</taxon>
        <taxon>Pezizomycotina</taxon>
        <taxon>Eurotiomycetes</taxon>
        <taxon>Eurotiomycetidae</taxon>
        <taxon>Onygenales</taxon>
        <taxon>Nannizziopsiaceae</taxon>
        <taxon>Emydomyces</taxon>
    </lineage>
</organism>
<evidence type="ECO:0000256" key="1">
    <source>
        <dbReference type="SAM" id="MobiDB-lite"/>
    </source>
</evidence>
<protein>
    <submittedName>
        <fullName evidence="3">Uncharacterized protein</fullName>
    </submittedName>
</protein>
<sequence>MRSFISILLSGALLASQLHLTCAVPTPRDLAIPPPPADPPKPPKGDGIGPYKSKEASFGDRISKLKFQAMASAADGLGLHNAANNLRHYLDNSGKDLFIPPENMLKDLAGLRNTVQILAQNQASATFKAITGDKGEKAFSSKWTGYYATTTESKDWFYALGGFSVSVTGVVSKTGAKAGTLKYAVHVFDRYNWDNGKSVDIGPFHFEDRELGELHLKGLAREYTVRGTSKVVTVNGFTPGAPIPLPKPKDDDRRD</sequence>
<dbReference type="EMBL" id="CP120627">
    <property type="protein sequence ID" value="WEW56091.1"/>
    <property type="molecule type" value="Genomic_DNA"/>
</dbReference>
<dbReference type="Proteomes" id="UP001219355">
    <property type="component" value="Chromosome 1"/>
</dbReference>
<name>A0AAF0DEA0_9EURO</name>